<organism evidence="3 4">
    <name type="scientific">Noviherbaspirillum saxi</name>
    <dbReference type="NCBI Taxonomy" id="2320863"/>
    <lineage>
        <taxon>Bacteria</taxon>
        <taxon>Pseudomonadati</taxon>
        <taxon>Pseudomonadota</taxon>
        <taxon>Betaproteobacteria</taxon>
        <taxon>Burkholderiales</taxon>
        <taxon>Oxalobacteraceae</taxon>
        <taxon>Noviherbaspirillum</taxon>
    </lineage>
</organism>
<dbReference type="InterPro" id="IPR011836">
    <property type="entry name" value="YhdP"/>
</dbReference>
<feature type="domain" description="YhdP central" evidence="2">
    <location>
        <begin position="40"/>
        <end position="1372"/>
    </location>
</feature>
<keyword evidence="1" id="KW-0812">Transmembrane</keyword>
<reference evidence="4" key="1">
    <citation type="submission" date="2018-09" db="EMBL/GenBank/DDBJ databases">
        <authorList>
            <person name="Zhu H."/>
        </authorList>
    </citation>
    <scope>NUCLEOTIDE SEQUENCE [LARGE SCALE GENOMIC DNA]</scope>
    <source>
        <strain evidence="4">K1R23-30</strain>
    </source>
</reference>
<name>A0A3A3FI88_9BURK</name>
<keyword evidence="1" id="KW-1133">Transmembrane helix</keyword>
<feature type="transmembrane region" description="Helical" evidence="1">
    <location>
        <begin position="45"/>
        <end position="66"/>
    </location>
</feature>
<dbReference type="PANTHER" id="PTHR38690">
    <property type="entry name" value="PROTEASE-RELATED"/>
    <property type="match status" value="1"/>
</dbReference>
<dbReference type="PANTHER" id="PTHR38690:SF1">
    <property type="entry name" value="PROTEASE"/>
    <property type="match status" value="1"/>
</dbReference>
<keyword evidence="1" id="KW-0472">Membrane</keyword>
<dbReference type="Proteomes" id="UP000265955">
    <property type="component" value="Unassembled WGS sequence"/>
</dbReference>
<evidence type="ECO:0000313" key="3">
    <source>
        <dbReference type="EMBL" id="RJF94964.1"/>
    </source>
</evidence>
<keyword evidence="4" id="KW-1185">Reference proteome</keyword>
<gene>
    <name evidence="3" type="ORF">D3871_15925</name>
</gene>
<dbReference type="NCBIfam" id="TIGR02099">
    <property type="entry name" value="YhdP family protein"/>
    <property type="match status" value="1"/>
</dbReference>
<dbReference type="RefSeq" id="WP_119770114.1">
    <property type="nucleotide sequence ID" value="NZ_QYUO01000002.1"/>
</dbReference>
<evidence type="ECO:0000313" key="4">
    <source>
        <dbReference type="Proteomes" id="UP000265955"/>
    </source>
</evidence>
<dbReference type="EMBL" id="QYUO01000002">
    <property type="protein sequence ID" value="RJF94964.1"/>
    <property type="molecule type" value="Genomic_DNA"/>
</dbReference>
<proteinExistence type="predicted"/>
<evidence type="ECO:0000259" key="2">
    <source>
        <dbReference type="Pfam" id="PF13116"/>
    </source>
</evidence>
<evidence type="ECO:0000256" key="1">
    <source>
        <dbReference type="SAM" id="Phobius"/>
    </source>
</evidence>
<protein>
    <submittedName>
        <fullName evidence="3">TIGR02099 family protein</fullName>
    </submittedName>
</protein>
<dbReference type="OrthoDB" id="8521382at2"/>
<accession>A0A3A3FI88</accession>
<dbReference type="Pfam" id="PF13116">
    <property type="entry name" value="YhdP"/>
    <property type="match status" value="1"/>
</dbReference>
<sequence>MSIDPHIPGQTGFSITACWRATKQCYRIANKATCYTLSALLRTTLVLYFAFCALVLGLRFVVLPNIDNYKVDVERMATRAIGNRVLIGDIQASWSGLHPRLSLDQVVIHDKSGNAALTLPNVSATLSWLSIPVGELRLHQLVISNPDMDVRRGADGKLYVAGILLDTGKTGSSKGADWVLSQREIVVRDGKLRWNDEQRAAPELPLNDVNLVLRNEWRHHRFALKATPPASHSGPLDIRAAFDHPHFARSVSDAAMWKGELYADLHDTDLTVWRTYVDYPIDMQQGKGSVRAWLSFDHAKVANFTADLTLSNVSARLGKDLEPMNLVEVAGRISLREDYNANARDGMPTFGQNGHAISLTDFTLQTDDGLYLPRTTISESYTPARNGRPARTEINAGLLDLQTAANFAERLPLPAEQRQMLADFAPRGILRDFSAQWQGAYPEVSGYNVKGEFAGLSLKPQAAREARPKTATTPAQAAVPAIPGFENLTGRVDANDRGGSFSLVSSDLALHAPGYFTDPVIPFERFNMQASWAFQDNSKLLLDVQKIDFMQGELAGAFSGKHLMPLNRQAGKSSGTIDLVGKLNRIELRQVGRYLPIQTPKSLHEWLTGALAGGVVKDVRLKLKGDLSQFPFGRGAGDKSRGEFSVLGKIEGGKLNYAPSLFAEDGKTPMWPIIEDINGTIAFDRARMEIVAASAKSSGTTLSNVKAVIPDLTQHDMMLGVDGEAAGPLQNFLHFTNASPVAGWIEHFTEETKASGNAKLSLSLQLPLNHMHEAKVKGGLHFAGNNVTLRNIMPPLVGTTGKLEFHEKGFNLAGIKTNFLGGPATVSGGTQRDGTTLVKAEGSLSADGLRKIYATPVTQRSAERITGATRYTTSIRVKNKQPEVVVEANLVGVGLDFPAPLRKAVNESMPFRFELSGLPSTDASVLRDEIRLSLGTAIAARYERQKGSEKDAAWRVLRGGIGVNVPPPQPDSGLIVNASMKSLDIDAWRRALTSVVSANRQDAEQNQPDALGIAQYLDPEVLAANATELIVLGRKLDNVVVGASHQNGQWQANIDSEQASGYVTWMEPRFRRGSGRVTARLASLIIPKSAASDVTELLEGNNTTTQMPALDIVAENFELFGKKFGSLEVAAQNARGPNGREWRINKLSIANPDGELSASGKWTSKDGESLSSLAYTLKIADAGRLLDRFGFQQVLRGGKGEMKGEISWKGLPFALDIPTLTGDLQLDLASGQFLKVDPSAAKLLGVLSLQSLPRRLVLDFRDVFSEGFAFDGVNATATIAQGIARTDNFKMRGVAATVLIDGTADIDKEAQNLHVVVIPDINVGAASVVYGLAVNPVIGVGTFLAQLFLREPLMKAFTFEYQVTGPWKDPLVTKLLRKPAETTGEANNRFGTNG</sequence>
<dbReference type="InterPro" id="IPR025263">
    <property type="entry name" value="YhdP_central"/>
</dbReference>
<comment type="caution">
    <text evidence="3">The sequence shown here is derived from an EMBL/GenBank/DDBJ whole genome shotgun (WGS) entry which is preliminary data.</text>
</comment>